<gene>
    <name evidence="2" type="ORF">PSTEL_13195</name>
</gene>
<dbReference type="Proteomes" id="UP000029507">
    <property type="component" value="Chromosome"/>
</dbReference>
<keyword evidence="3" id="KW-1185">Reference proteome</keyword>
<feature type="coiled-coil region" evidence="1">
    <location>
        <begin position="15"/>
        <end position="152"/>
    </location>
</feature>
<keyword evidence="1" id="KW-0175">Coiled coil</keyword>
<organism evidence="2 3">
    <name type="scientific">Paenibacillus stellifer</name>
    <dbReference type="NCBI Taxonomy" id="169760"/>
    <lineage>
        <taxon>Bacteria</taxon>
        <taxon>Bacillati</taxon>
        <taxon>Bacillota</taxon>
        <taxon>Bacilli</taxon>
        <taxon>Bacillales</taxon>
        <taxon>Paenibacillaceae</taxon>
        <taxon>Paenibacillus</taxon>
    </lineage>
</organism>
<protein>
    <submittedName>
        <fullName evidence="2">Uncharacterized protein</fullName>
    </submittedName>
</protein>
<dbReference type="RefSeq" id="WP_038695774.1">
    <property type="nucleotide sequence ID" value="NZ_CP009286.1"/>
</dbReference>
<dbReference type="AlphaFoldDB" id="A0A089LQW0"/>
<evidence type="ECO:0000313" key="3">
    <source>
        <dbReference type="Proteomes" id="UP000029507"/>
    </source>
</evidence>
<dbReference type="HOGENOM" id="CLU_1037647_0_0_9"/>
<dbReference type="EMBL" id="CP009286">
    <property type="protein sequence ID" value="AIQ63896.1"/>
    <property type="molecule type" value="Genomic_DNA"/>
</dbReference>
<accession>A0A089LQW0</accession>
<proteinExistence type="predicted"/>
<dbReference type="STRING" id="169760.PSTEL_13195"/>
<name>A0A089LQW0_9BACL</name>
<dbReference type="KEGG" id="pste:PSTEL_13195"/>
<evidence type="ECO:0000313" key="2">
    <source>
        <dbReference type="EMBL" id="AIQ63896.1"/>
    </source>
</evidence>
<sequence>MFEKKKVSQLVSEFLEKAARRNSKVSENVAKLKSKTESLNKEISEQTSAMIELEIQGDEAGAEKLRKTSRQLRLELAEAEASIDAYANQVGSGTGHSKEIEAIRASAIREIKENQELIQAIRDQEEDLDKEMKAIESKRKELSARIESISRSGPENSLSKILIYIDPRTKSLPSFQHDHFLRLWIHSEDTEHMLTGEPEFRGPISTVSEVIQAKSEPKTRIHTAHLQGSDKRSLFESWKFNHPNVTIVEHGSLDSRLGPLEIQYMLND</sequence>
<evidence type="ECO:0000256" key="1">
    <source>
        <dbReference type="SAM" id="Coils"/>
    </source>
</evidence>
<reference evidence="2 3" key="1">
    <citation type="submission" date="2014-08" db="EMBL/GenBank/DDBJ databases">
        <title>Comparative genomics of the Paenibacillus odorifer group.</title>
        <authorList>
            <person name="den Bakker H.C."/>
            <person name="Tsai Y.-C."/>
            <person name="Martin N."/>
            <person name="Korlach J."/>
            <person name="Wiedmann M."/>
        </authorList>
    </citation>
    <scope>NUCLEOTIDE SEQUENCE [LARGE SCALE GENOMIC DNA]</scope>
    <source>
        <strain evidence="2 3">DSM 14472</strain>
    </source>
</reference>
<dbReference type="OrthoDB" id="2468387at2"/>